<dbReference type="RefSeq" id="WP_285573625.1">
    <property type="nucleotide sequence ID" value="NZ_BSDE01000003.1"/>
</dbReference>
<evidence type="ECO:0000313" key="3">
    <source>
        <dbReference type="Proteomes" id="UP001165069"/>
    </source>
</evidence>
<reference evidence="2 3" key="1">
    <citation type="journal article" date="2023" name="Antonie Van Leeuwenhoek">
        <title>Mesoterricola silvestris gen. nov., sp. nov., Mesoterricola sediminis sp. nov., Geothrix oryzae sp. nov., Geothrix edaphica sp. nov., Geothrix rubra sp. nov., and Geothrix limicola sp. nov., six novel members of Acidobacteriota isolated from soils.</title>
        <authorList>
            <person name="Itoh H."/>
            <person name="Sugisawa Y."/>
            <person name="Mise K."/>
            <person name="Xu Z."/>
            <person name="Kuniyasu M."/>
            <person name="Ushijima N."/>
            <person name="Kawano K."/>
            <person name="Kobayashi E."/>
            <person name="Shiratori Y."/>
            <person name="Masuda Y."/>
            <person name="Senoo K."/>
        </authorList>
    </citation>
    <scope>NUCLEOTIDE SEQUENCE [LARGE SCALE GENOMIC DNA]</scope>
    <source>
        <strain evidence="2 3">Red804</strain>
    </source>
</reference>
<evidence type="ECO:0000313" key="2">
    <source>
        <dbReference type="EMBL" id="GLH73071.1"/>
    </source>
</evidence>
<keyword evidence="1" id="KW-0812">Transmembrane</keyword>
<evidence type="ECO:0008006" key="4">
    <source>
        <dbReference type="Google" id="ProtNLM"/>
    </source>
</evidence>
<protein>
    <recommendedName>
        <fullName evidence="4">DUF4845 domain-containing protein</fullName>
    </recommendedName>
</protein>
<keyword evidence="1" id="KW-1133">Transmembrane helix</keyword>
<accession>A0ABQ5QF78</accession>
<keyword evidence="1" id="KW-0472">Membrane</keyword>
<evidence type="ECO:0000256" key="1">
    <source>
        <dbReference type="SAM" id="Phobius"/>
    </source>
</evidence>
<dbReference type="Proteomes" id="UP001165069">
    <property type="component" value="Unassembled WGS sequence"/>
</dbReference>
<feature type="transmembrane region" description="Helical" evidence="1">
    <location>
        <begin position="12"/>
        <end position="31"/>
    </location>
</feature>
<gene>
    <name evidence="2" type="ORF">GETHLI_15730</name>
</gene>
<proteinExistence type="predicted"/>
<organism evidence="2 3">
    <name type="scientific">Geothrix limicola</name>
    <dbReference type="NCBI Taxonomy" id="2927978"/>
    <lineage>
        <taxon>Bacteria</taxon>
        <taxon>Pseudomonadati</taxon>
        <taxon>Acidobacteriota</taxon>
        <taxon>Holophagae</taxon>
        <taxon>Holophagales</taxon>
        <taxon>Holophagaceae</taxon>
        <taxon>Geothrix</taxon>
    </lineage>
</organism>
<name>A0ABQ5QF78_9BACT</name>
<comment type="caution">
    <text evidence="2">The sequence shown here is derived from an EMBL/GenBank/DDBJ whole genome shotgun (WGS) entry which is preliminary data.</text>
</comment>
<dbReference type="EMBL" id="BSDE01000003">
    <property type="protein sequence ID" value="GLH73071.1"/>
    <property type="molecule type" value="Genomic_DNA"/>
</dbReference>
<keyword evidence="3" id="KW-1185">Reference proteome</keyword>
<sequence>MRQRQRGEGKIGCIISFLVLGVLGAVAYKAVPVYYGNSELADACDFIASGAAGKPVETLEREVKAKAKELEVDEALTDKNAIRVTKVGAGEAGTCTITLRYKRTIDFYGVYQWTLVTDKRLSKPFYENIR</sequence>